<dbReference type="InterPro" id="IPR011250">
    <property type="entry name" value="OMP/PagP_B-barrel"/>
</dbReference>
<dbReference type="HOGENOM" id="CLU_069306_0_0_6"/>
<reference evidence="3 4" key="1">
    <citation type="submission" date="2011-08" db="EMBL/GenBank/DDBJ databases">
        <authorList>
            <person name="Weinstock G."/>
            <person name="Sodergren E."/>
            <person name="Clifton S."/>
            <person name="Fulton L."/>
            <person name="Fulton B."/>
            <person name="Courtney L."/>
            <person name="Fronick C."/>
            <person name="Harrison M."/>
            <person name="Strong C."/>
            <person name="Farmer C."/>
            <person name="Delahaunty K."/>
            <person name="Markovic C."/>
            <person name="Hall O."/>
            <person name="Minx P."/>
            <person name="Tomlinson C."/>
            <person name="Mitreva M."/>
            <person name="Hou S."/>
            <person name="Chen J."/>
            <person name="Wollam A."/>
            <person name="Pepin K.H."/>
            <person name="Johnson M."/>
            <person name="Bhonagiri V."/>
            <person name="Zhang X."/>
            <person name="Suruliraj S."/>
            <person name="Warren W."/>
            <person name="Chinwalla A."/>
            <person name="Mardis E.R."/>
            <person name="Wilson R.K."/>
        </authorList>
    </citation>
    <scope>NUCLEOTIDE SEQUENCE [LARGE SCALE GENOMIC DNA]</scope>
    <source>
        <strain evidence="3 4">F0432</strain>
    </source>
</reference>
<dbReference type="STRING" id="797473.HMPREF9080_02110"/>
<evidence type="ECO:0000313" key="4">
    <source>
        <dbReference type="Proteomes" id="UP000004750"/>
    </source>
</evidence>
<accession>G9ZH53</accession>
<dbReference type="InterPro" id="IPR001677">
    <property type="entry name" value="TbpB_B_D"/>
</dbReference>
<dbReference type="Proteomes" id="UP000004750">
    <property type="component" value="Unassembled WGS sequence"/>
</dbReference>
<dbReference type="AlphaFoldDB" id="G9ZH53"/>
<comment type="caution">
    <text evidence="3">The sequence shown here is derived from an EMBL/GenBank/DDBJ whole genome shotgun (WGS) entry which is preliminary data.</text>
</comment>
<feature type="region of interest" description="Disordered" evidence="1">
    <location>
        <begin position="36"/>
        <end position="58"/>
    </location>
</feature>
<sequence>MNNHPTNRGAPMQTNIRLSLSLSTALLLSACGGGGGGDNNPPLDPGTPPANIPGNNAGNSVSGLYRGTAVVVRSGSTINSSHRTLNIGSDNLNTLNVNGKQFNLRPVNENGSITTTNIRSRNGKSYEIFVVSNFDYQNSRYGYIKSGDEDYIFSQGTPTANMPTGGSAQYAGQAAFVRNGEAGTGDSRFTADFAAKTLNGTITSTDNSVTFTPVTINATISGNSFATANGAAVSSGGHFYGDNARELGGLFSDTVQRLSGSFGAIRQ</sequence>
<protein>
    <recommendedName>
        <fullName evidence="2">Transferrin-binding protein B C-lobe/N-lobe beta-barrel domain-containing protein</fullName>
    </recommendedName>
</protein>
<dbReference type="Pfam" id="PF01298">
    <property type="entry name" value="TbpB_B_D"/>
    <property type="match status" value="1"/>
</dbReference>
<proteinExistence type="predicted"/>
<evidence type="ECO:0000313" key="3">
    <source>
        <dbReference type="EMBL" id="EHM52805.1"/>
    </source>
</evidence>
<dbReference type="PATRIC" id="fig|797473.3.peg.1725"/>
<dbReference type="SUPFAM" id="SSF56925">
    <property type="entry name" value="OMPA-like"/>
    <property type="match status" value="1"/>
</dbReference>
<name>G9ZH53_9GAMM</name>
<organism evidence="3 4">
    <name type="scientific">Cardiobacterium valvarum F0432</name>
    <dbReference type="NCBI Taxonomy" id="797473"/>
    <lineage>
        <taxon>Bacteria</taxon>
        <taxon>Pseudomonadati</taxon>
        <taxon>Pseudomonadota</taxon>
        <taxon>Gammaproteobacteria</taxon>
        <taxon>Cardiobacteriales</taxon>
        <taxon>Cardiobacteriaceae</taxon>
        <taxon>Cardiobacterium</taxon>
    </lineage>
</organism>
<evidence type="ECO:0000256" key="1">
    <source>
        <dbReference type="SAM" id="MobiDB-lite"/>
    </source>
</evidence>
<dbReference type="EMBL" id="AGCM01000121">
    <property type="protein sequence ID" value="EHM52805.1"/>
    <property type="molecule type" value="Genomic_DNA"/>
</dbReference>
<dbReference type="Gene3D" id="2.40.160.90">
    <property type="match status" value="1"/>
</dbReference>
<evidence type="ECO:0000259" key="2">
    <source>
        <dbReference type="Pfam" id="PF01298"/>
    </source>
</evidence>
<gene>
    <name evidence="3" type="ORF">HMPREF9080_02110</name>
</gene>
<feature type="compositionally biased region" description="Pro residues" evidence="1">
    <location>
        <begin position="42"/>
        <end position="51"/>
    </location>
</feature>
<feature type="domain" description="Transferrin-binding protein B C-lobe/N-lobe beta-barrel" evidence="2">
    <location>
        <begin position="162"/>
        <end position="266"/>
    </location>
</feature>